<proteinExistence type="predicted"/>
<organism evidence="2 3">
    <name type="scientific">Pseudonocardia yuanmonensis</name>
    <dbReference type="NCBI Taxonomy" id="1095914"/>
    <lineage>
        <taxon>Bacteria</taxon>
        <taxon>Bacillati</taxon>
        <taxon>Actinomycetota</taxon>
        <taxon>Actinomycetes</taxon>
        <taxon>Pseudonocardiales</taxon>
        <taxon>Pseudonocardiaceae</taxon>
        <taxon>Pseudonocardia</taxon>
    </lineage>
</organism>
<sequence length="97" mass="10231">MYRRTSRADLARLGHVLAGLSYPAAKWQIIAHADHYGADSVSAGQLWSLPVGTYPDLVSIGVALGLLPPVRPGYRQQPGVQAAGADRAHADDGARDA</sequence>
<evidence type="ECO:0000256" key="1">
    <source>
        <dbReference type="SAM" id="MobiDB-lite"/>
    </source>
</evidence>
<keyword evidence="3" id="KW-1185">Reference proteome</keyword>
<protein>
    <submittedName>
        <fullName evidence="2">Uncharacterized protein</fullName>
    </submittedName>
</protein>
<evidence type="ECO:0000313" key="2">
    <source>
        <dbReference type="EMBL" id="GAA4684147.1"/>
    </source>
</evidence>
<dbReference type="EMBL" id="BAABIC010000005">
    <property type="protein sequence ID" value="GAA4684147.1"/>
    <property type="molecule type" value="Genomic_DNA"/>
</dbReference>
<evidence type="ECO:0000313" key="3">
    <source>
        <dbReference type="Proteomes" id="UP001500325"/>
    </source>
</evidence>
<name>A0ABP8WB84_9PSEU</name>
<gene>
    <name evidence="2" type="ORF">GCM10023215_18560</name>
</gene>
<feature type="region of interest" description="Disordered" evidence="1">
    <location>
        <begin position="75"/>
        <end position="97"/>
    </location>
</feature>
<accession>A0ABP8WB84</accession>
<feature type="compositionally biased region" description="Basic and acidic residues" evidence="1">
    <location>
        <begin position="86"/>
        <end position="97"/>
    </location>
</feature>
<dbReference type="Pfam" id="PF11387">
    <property type="entry name" value="DUF2795"/>
    <property type="match status" value="1"/>
</dbReference>
<dbReference type="Proteomes" id="UP001500325">
    <property type="component" value="Unassembled WGS sequence"/>
</dbReference>
<dbReference type="InterPro" id="IPR021527">
    <property type="entry name" value="DUF2795"/>
</dbReference>
<dbReference type="RefSeq" id="WP_345379778.1">
    <property type="nucleotide sequence ID" value="NZ_BAABIC010000005.1"/>
</dbReference>
<comment type="caution">
    <text evidence="2">The sequence shown here is derived from an EMBL/GenBank/DDBJ whole genome shotgun (WGS) entry which is preliminary data.</text>
</comment>
<reference evidence="3" key="1">
    <citation type="journal article" date="2019" name="Int. J. Syst. Evol. Microbiol.">
        <title>The Global Catalogue of Microorganisms (GCM) 10K type strain sequencing project: providing services to taxonomists for standard genome sequencing and annotation.</title>
        <authorList>
            <consortium name="The Broad Institute Genomics Platform"/>
            <consortium name="The Broad Institute Genome Sequencing Center for Infectious Disease"/>
            <person name="Wu L."/>
            <person name="Ma J."/>
        </authorList>
    </citation>
    <scope>NUCLEOTIDE SEQUENCE [LARGE SCALE GENOMIC DNA]</scope>
    <source>
        <strain evidence="3">JCM 18055</strain>
    </source>
</reference>